<comment type="caution">
    <text evidence="1">The sequence shown here is derived from an EMBL/GenBank/DDBJ whole genome shotgun (WGS) entry which is preliminary data.</text>
</comment>
<keyword evidence="2" id="KW-1185">Reference proteome</keyword>
<organism evidence="1 2">
    <name type="scientific">Thelephora ganbajun</name>
    <name type="common">Ganba fungus</name>
    <dbReference type="NCBI Taxonomy" id="370292"/>
    <lineage>
        <taxon>Eukaryota</taxon>
        <taxon>Fungi</taxon>
        <taxon>Dikarya</taxon>
        <taxon>Basidiomycota</taxon>
        <taxon>Agaricomycotina</taxon>
        <taxon>Agaricomycetes</taxon>
        <taxon>Thelephorales</taxon>
        <taxon>Thelephoraceae</taxon>
        <taxon>Thelephora</taxon>
    </lineage>
</organism>
<protein>
    <submittedName>
        <fullName evidence="1">Uncharacterized protein</fullName>
    </submittedName>
</protein>
<evidence type="ECO:0000313" key="1">
    <source>
        <dbReference type="EMBL" id="KAF9648097.1"/>
    </source>
</evidence>
<evidence type="ECO:0000313" key="2">
    <source>
        <dbReference type="Proteomes" id="UP000886501"/>
    </source>
</evidence>
<proteinExistence type="predicted"/>
<dbReference type="EMBL" id="MU118019">
    <property type="protein sequence ID" value="KAF9648097.1"/>
    <property type="molecule type" value="Genomic_DNA"/>
</dbReference>
<accession>A0ACB6ZEX2</accession>
<dbReference type="Proteomes" id="UP000886501">
    <property type="component" value="Unassembled WGS sequence"/>
</dbReference>
<reference evidence="1" key="2">
    <citation type="journal article" date="2020" name="Nat. Commun.">
        <title>Large-scale genome sequencing of mycorrhizal fungi provides insights into the early evolution of symbiotic traits.</title>
        <authorList>
            <person name="Miyauchi S."/>
            <person name="Kiss E."/>
            <person name="Kuo A."/>
            <person name="Drula E."/>
            <person name="Kohler A."/>
            <person name="Sanchez-Garcia M."/>
            <person name="Morin E."/>
            <person name="Andreopoulos B."/>
            <person name="Barry K.W."/>
            <person name="Bonito G."/>
            <person name="Buee M."/>
            <person name="Carver A."/>
            <person name="Chen C."/>
            <person name="Cichocki N."/>
            <person name="Clum A."/>
            <person name="Culley D."/>
            <person name="Crous P.W."/>
            <person name="Fauchery L."/>
            <person name="Girlanda M."/>
            <person name="Hayes R.D."/>
            <person name="Keri Z."/>
            <person name="LaButti K."/>
            <person name="Lipzen A."/>
            <person name="Lombard V."/>
            <person name="Magnuson J."/>
            <person name="Maillard F."/>
            <person name="Murat C."/>
            <person name="Nolan M."/>
            <person name="Ohm R.A."/>
            <person name="Pangilinan J."/>
            <person name="Pereira M.F."/>
            <person name="Perotto S."/>
            <person name="Peter M."/>
            <person name="Pfister S."/>
            <person name="Riley R."/>
            <person name="Sitrit Y."/>
            <person name="Stielow J.B."/>
            <person name="Szollosi G."/>
            <person name="Zifcakova L."/>
            <person name="Stursova M."/>
            <person name="Spatafora J.W."/>
            <person name="Tedersoo L."/>
            <person name="Vaario L.M."/>
            <person name="Yamada A."/>
            <person name="Yan M."/>
            <person name="Wang P."/>
            <person name="Xu J."/>
            <person name="Bruns T."/>
            <person name="Baldrian P."/>
            <person name="Vilgalys R."/>
            <person name="Dunand C."/>
            <person name="Henrissat B."/>
            <person name="Grigoriev I.V."/>
            <person name="Hibbett D."/>
            <person name="Nagy L.G."/>
            <person name="Martin F.M."/>
        </authorList>
    </citation>
    <scope>NUCLEOTIDE SEQUENCE</scope>
    <source>
        <strain evidence="1">P2</strain>
    </source>
</reference>
<sequence length="346" mass="39637">MPLPLELIDEIIRYLVYDIPSLCSCSLVAKTWMHLCRKWLFKDVTITRGIQQRWLDRISPTNVELLCNVRSFTYTHDPNVWNGVKLHRIDSLYHYFSAFSHLEALKLCSIFLGPDVPQQIGLHSVFLPTLTSLTIRRSHVTSSALITLINYFPSLINLDLRSIGHAADLSPVPPLSRPLRGRLFIGDCNSRDRALFKELSTSVKHLQLLSGAVFRRGASPTLSHCQGLRQLEVSELSPAYDKLSLIASITSTNLRKISLPARYQLDCKDDSHRIGYYETIDGCLCQLVERLRGSGYKHRLDVELWIWGSKWNDEKVDFKKLLPKFREQGRVEIVERLSGRVVYCSN</sequence>
<gene>
    <name evidence="1" type="ORF">BDM02DRAFT_3115866</name>
</gene>
<name>A0ACB6ZEX2_THEGA</name>
<reference evidence="1" key="1">
    <citation type="submission" date="2019-10" db="EMBL/GenBank/DDBJ databases">
        <authorList>
            <consortium name="DOE Joint Genome Institute"/>
            <person name="Kuo A."/>
            <person name="Miyauchi S."/>
            <person name="Kiss E."/>
            <person name="Drula E."/>
            <person name="Kohler A."/>
            <person name="Sanchez-Garcia M."/>
            <person name="Andreopoulos B."/>
            <person name="Barry K.W."/>
            <person name="Bonito G."/>
            <person name="Buee M."/>
            <person name="Carver A."/>
            <person name="Chen C."/>
            <person name="Cichocki N."/>
            <person name="Clum A."/>
            <person name="Culley D."/>
            <person name="Crous P.W."/>
            <person name="Fauchery L."/>
            <person name="Girlanda M."/>
            <person name="Hayes R."/>
            <person name="Keri Z."/>
            <person name="Labutti K."/>
            <person name="Lipzen A."/>
            <person name="Lombard V."/>
            <person name="Magnuson J."/>
            <person name="Maillard F."/>
            <person name="Morin E."/>
            <person name="Murat C."/>
            <person name="Nolan M."/>
            <person name="Ohm R."/>
            <person name="Pangilinan J."/>
            <person name="Pereira M."/>
            <person name="Perotto S."/>
            <person name="Peter M."/>
            <person name="Riley R."/>
            <person name="Sitrit Y."/>
            <person name="Stielow B."/>
            <person name="Szollosi G."/>
            <person name="Zifcakova L."/>
            <person name="Stursova M."/>
            <person name="Spatafora J.W."/>
            <person name="Tedersoo L."/>
            <person name="Vaario L.-M."/>
            <person name="Yamada A."/>
            <person name="Yan M."/>
            <person name="Wang P."/>
            <person name="Xu J."/>
            <person name="Bruns T."/>
            <person name="Baldrian P."/>
            <person name="Vilgalys R."/>
            <person name="Henrissat B."/>
            <person name="Grigoriev I.V."/>
            <person name="Hibbett D."/>
            <person name="Nagy L.G."/>
            <person name="Martin F.M."/>
        </authorList>
    </citation>
    <scope>NUCLEOTIDE SEQUENCE</scope>
    <source>
        <strain evidence="1">P2</strain>
    </source>
</reference>